<evidence type="ECO:0000256" key="8">
    <source>
        <dbReference type="ARBA" id="ARBA00022692"/>
    </source>
</evidence>
<dbReference type="AlphaFoldDB" id="A0AAD7XI35"/>
<name>A0AAD7XI35_9STRA</name>
<dbReference type="EC" id="2.1.1.71" evidence="15"/>
<evidence type="ECO:0000256" key="6">
    <source>
        <dbReference type="ARBA" id="ARBA00022679"/>
    </source>
</evidence>
<dbReference type="Gene3D" id="1.20.120.1630">
    <property type="match status" value="1"/>
</dbReference>
<evidence type="ECO:0000256" key="7">
    <source>
        <dbReference type="ARBA" id="ARBA00022691"/>
    </source>
</evidence>
<evidence type="ECO:0000256" key="16">
    <source>
        <dbReference type="SAM" id="Phobius"/>
    </source>
</evidence>
<evidence type="ECO:0000256" key="4">
    <source>
        <dbReference type="ARBA" id="ARBA00022516"/>
    </source>
</evidence>
<evidence type="ECO:0000256" key="13">
    <source>
        <dbReference type="ARBA" id="ARBA00023209"/>
    </source>
</evidence>
<comment type="pathway">
    <text evidence="3">Lipid metabolism.</text>
</comment>
<dbReference type="InterPro" id="IPR007318">
    <property type="entry name" value="Phopholipid_MeTrfase"/>
</dbReference>
<comment type="pathway">
    <text evidence="2">Phospholipid metabolism; phosphatidylcholine biosynthesis.</text>
</comment>
<dbReference type="EMBL" id="JAQMWT010000578">
    <property type="protein sequence ID" value="KAJ8599221.1"/>
    <property type="molecule type" value="Genomic_DNA"/>
</dbReference>
<evidence type="ECO:0000256" key="11">
    <source>
        <dbReference type="ARBA" id="ARBA00023098"/>
    </source>
</evidence>
<keyword evidence="12 16" id="KW-0472">Membrane</keyword>
<keyword evidence="10 16" id="KW-1133">Transmembrane helix</keyword>
<keyword evidence="5" id="KW-0489">Methyltransferase</keyword>
<comment type="subcellular location">
    <subcellularLocation>
        <location evidence="1">Endoplasmic reticulum membrane</location>
        <topology evidence="1">Multi-pass membrane protein</topology>
    </subcellularLocation>
</comment>
<keyword evidence="4" id="KW-0444">Lipid biosynthesis</keyword>
<dbReference type="GO" id="GO:0005789">
    <property type="term" value="C:endoplasmic reticulum membrane"/>
    <property type="evidence" value="ECO:0007669"/>
    <property type="project" value="UniProtKB-SubCell"/>
</dbReference>
<dbReference type="PANTHER" id="PTHR15458:SF5">
    <property type="entry name" value="PHOSPHATIDYLETHANOLAMINE N-METHYLTRANSFERASE"/>
    <property type="match status" value="1"/>
</dbReference>
<keyword evidence="7" id="KW-0949">S-adenosyl-L-methionine</keyword>
<evidence type="ECO:0000256" key="15">
    <source>
        <dbReference type="ARBA" id="ARBA00034137"/>
    </source>
</evidence>
<evidence type="ECO:0000256" key="9">
    <source>
        <dbReference type="ARBA" id="ARBA00022824"/>
    </source>
</evidence>
<keyword evidence="14" id="KW-1208">Phospholipid metabolism</keyword>
<protein>
    <recommendedName>
        <fullName evidence="15">phosphatidyl-N-methylethanolamine N-methyltransferase</fullName>
        <ecNumber evidence="15">2.1.1.71</ecNumber>
    </recommendedName>
</protein>
<organism evidence="18 19">
    <name type="scientific">Chrysophaeum taylorii</name>
    <dbReference type="NCBI Taxonomy" id="2483200"/>
    <lineage>
        <taxon>Eukaryota</taxon>
        <taxon>Sar</taxon>
        <taxon>Stramenopiles</taxon>
        <taxon>Ochrophyta</taxon>
        <taxon>Pelagophyceae</taxon>
        <taxon>Pelagomonadales</taxon>
        <taxon>Pelagomonadaceae</taxon>
        <taxon>Chrysophaeum</taxon>
    </lineage>
</organism>
<dbReference type="InterPro" id="IPR024960">
    <property type="entry name" value="PEMT/MFAP"/>
</dbReference>
<evidence type="ECO:0000256" key="2">
    <source>
        <dbReference type="ARBA" id="ARBA00004969"/>
    </source>
</evidence>
<accession>A0AAD7XI35</accession>
<dbReference type="PANTHER" id="PTHR15458">
    <property type="entry name" value="PHOSPHATIDYLETHANOLAMINE N-METHYLTRANSFERASE"/>
    <property type="match status" value="1"/>
</dbReference>
<evidence type="ECO:0000256" key="1">
    <source>
        <dbReference type="ARBA" id="ARBA00004477"/>
    </source>
</evidence>
<keyword evidence="19" id="KW-1185">Reference proteome</keyword>
<evidence type="ECO:0000256" key="14">
    <source>
        <dbReference type="ARBA" id="ARBA00023264"/>
    </source>
</evidence>
<feature type="signal peptide" evidence="17">
    <location>
        <begin position="1"/>
        <end position="20"/>
    </location>
</feature>
<dbReference type="GO" id="GO:0000773">
    <property type="term" value="F:phosphatidyl-N-methylethanolamine N-methyltransferase activity"/>
    <property type="evidence" value="ECO:0007669"/>
    <property type="project" value="UniProtKB-EC"/>
</dbReference>
<gene>
    <name evidence="18" type="ORF">CTAYLR_006399</name>
</gene>
<keyword evidence="11" id="KW-0443">Lipid metabolism</keyword>
<evidence type="ECO:0000256" key="5">
    <source>
        <dbReference type="ARBA" id="ARBA00022603"/>
    </source>
</evidence>
<evidence type="ECO:0000256" key="17">
    <source>
        <dbReference type="SAM" id="SignalP"/>
    </source>
</evidence>
<keyword evidence="6" id="KW-0808">Transferase</keyword>
<sequence length="222" mass="24403">MNRPLQIGFVAALVLPPVLAASLDPAGASKVGAWLTYTFTGWFEPLFVLASCCLAVERVCYTVVWCCPGRFAAFCEAVRSTPLGGKTPVDVVVKFFTINKIFQYGGFAIFYHQFPRPTLFPFALVVGMQLVLIGQILNVGIYRAIGKAGVYYGCKFDQHAEWCTGFPFNVVTAHPQYLGSVLTTFGACLLLANDSVVERGWFGLAAMQALQYAYMAYVEHHL</sequence>
<evidence type="ECO:0000313" key="18">
    <source>
        <dbReference type="EMBL" id="KAJ8599221.1"/>
    </source>
</evidence>
<evidence type="ECO:0000256" key="10">
    <source>
        <dbReference type="ARBA" id="ARBA00022989"/>
    </source>
</evidence>
<evidence type="ECO:0000256" key="12">
    <source>
        <dbReference type="ARBA" id="ARBA00023136"/>
    </source>
</evidence>
<dbReference type="GO" id="GO:0032259">
    <property type="term" value="P:methylation"/>
    <property type="evidence" value="ECO:0007669"/>
    <property type="project" value="UniProtKB-KW"/>
</dbReference>
<dbReference type="GO" id="GO:0006656">
    <property type="term" value="P:phosphatidylcholine biosynthetic process"/>
    <property type="evidence" value="ECO:0007669"/>
    <property type="project" value="InterPro"/>
</dbReference>
<comment type="caution">
    <text evidence="18">The sequence shown here is derived from an EMBL/GenBank/DDBJ whole genome shotgun (WGS) entry which is preliminary data.</text>
</comment>
<feature type="transmembrane region" description="Helical" evidence="16">
    <location>
        <begin position="119"/>
        <end position="137"/>
    </location>
</feature>
<dbReference type="Proteomes" id="UP001230188">
    <property type="component" value="Unassembled WGS sequence"/>
</dbReference>
<feature type="chain" id="PRO_5042112287" description="phosphatidyl-N-methylethanolamine N-methyltransferase" evidence="17">
    <location>
        <begin position="21"/>
        <end position="222"/>
    </location>
</feature>
<keyword evidence="8 16" id="KW-0812">Transmembrane</keyword>
<evidence type="ECO:0000313" key="19">
    <source>
        <dbReference type="Proteomes" id="UP001230188"/>
    </source>
</evidence>
<keyword evidence="13" id="KW-0594">Phospholipid biosynthesis</keyword>
<dbReference type="Pfam" id="PF04191">
    <property type="entry name" value="PEMT"/>
    <property type="match status" value="1"/>
</dbReference>
<proteinExistence type="predicted"/>
<evidence type="ECO:0000256" key="3">
    <source>
        <dbReference type="ARBA" id="ARBA00005189"/>
    </source>
</evidence>
<reference evidence="18" key="1">
    <citation type="submission" date="2023-01" db="EMBL/GenBank/DDBJ databases">
        <title>Metagenome sequencing of chrysophaentin producing Chrysophaeum taylorii.</title>
        <authorList>
            <person name="Davison J."/>
            <person name="Bewley C."/>
        </authorList>
    </citation>
    <scope>NUCLEOTIDE SEQUENCE</scope>
    <source>
        <strain evidence="18">NIES-1699</strain>
    </source>
</reference>
<keyword evidence="17" id="KW-0732">Signal</keyword>
<keyword evidence="9" id="KW-0256">Endoplasmic reticulum</keyword>